<name>A0ABV0MV16_9TELE</name>
<protein>
    <submittedName>
        <fullName evidence="1">Uncharacterized protein</fullName>
    </submittedName>
</protein>
<evidence type="ECO:0000313" key="1">
    <source>
        <dbReference type="EMBL" id="MEQ2162283.1"/>
    </source>
</evidence>
<feature type="non-terminal residue" evidence="1">
    <location>
        <position position="1"/>
    </location>
</feature>
<accession>A0ABV0MV16</accession>
<evidence type="ECO:0000313" key="2">
    <source>
        <dbReference type="Proteomes" id="UP001476798"/>
    </source>
</evidence>
<proteinExistence type="predicted"/>
<sequence length="108" mass="11673">LQTSKLHVAIELAPERHVESSMARVSMAEQLHQTSHHQVQCKVLDAVIVKHPTTGLFSSGDVFSGVSGDPLDWTGFSSFQENAPRLTAVSQNGLVHTVELFLGVVLSP</sequence>
<keyword evidence="2" id="KW-1185">Reference proteome</keyword>
<reference evidence="1 2" key="1">
    <citation type="submission" date="2021-06" db="EMBL/GenBank/DDBJ databases">
        <authorList>
            <person name="Palmer J.M."/>
        </authorList>
    </citation>
    <scope>NUCLEOTIDE SEQUENCE [LARGE SCALE GENOMIC DNA]</scope>
    <source>
        <strain evidence="1 2">GA_2019</strain>
        <tissue evidence="1">Muscle</tissue>
    </source>
</reference>
<dbReference type="Proteomes" id="UP001476798">
    <property type="component" value="Unassembled WGS sequence"/>
</dbReference>
<comment type="caution">
    <text evidence="1">The sequence shown here is derived from an EMBL/GenBank/DDBJ whole genome shotgun (WGS) entry which is preliminary data.</text>
</comment>
<gene>
    <name evidence="1" type="ORF">GOODEAATRI_018155</name>
</gene>
<dbReference type="EMBL" id="JAHRIO010011522">
    <property type="protein sequence ID" value="MEQ2162283.1"/>
    <property type="molecule type" value="Genomic_DNA"/>
</dbReference>
<organism evidence="1 2">
    <name type="scientific">Goodea atripinnis</name>
    <dbReference type="NCBI Taxonomy" id="208336"/>
    <lineage>
        <taxon>Eukaryota</taxon>
        <taxon>Metazoa</taxon>
        <taxon>Chordata</taxon>
        <taxon>Craniata</taxon>
        <taxon>Vertebrata</taxon>
        <taxon>Euteleostomi</taxon>
        <taxon>Actinopterygii</taxon>
        <taxon>Neopterygii</taxon>
        <taxon>Teleostei</taxon>
        <taxon>Neoteleostei</taxon>
        <taxon>Acanthomorphata</taxon>
        <taxon>Ovalentaria</taxon>
        <taxon>Atherinomorphae</taxon>
        <taxon>Cyprinodontiformes</taxon>
        <taxon>Goodeidae</taxon>
        <taxon>Goodea</taxon>
    </lineage>
</organism>